<dbReference type="RefSeq" id="WP_246392700.1">
    <property type="nucleotide sequence ID" value="NZ_JACHXM010000001.1"/>
</dbReference>
<name>A0A7W5G3W9_9GAMM</name>
<evidence type="ECO:0000256" key="8">
    <source>
        <dbReference type="SAM" id="Coils"/>
    </source>
</evidence>
<dbReference type="GO" id="GO:0015562">
    <property type="term" value="F:efflux transmembrane transporter activity"/>
    <property type="evidence" value="ECO:0007669"/>
    <property type="project" value="InterPro"/>
</dbReference>
<proteinExistence type="inferred from homology"/>
<evidence type="ECO:0000313" key="11">
    <source>
        <dbReference type="Proteomes" id="UP000525987"/>
    </source>
</evidence>
<dbReference type="AlphaFoldDB" id="A0A7W5G3W9"/>
<organism evidence="10 11">
    <name type="scientific">Halomonas organivorans</name>
    <dbReference type="NCBI Taxonomy" id="257772"/>
    <lineage>
        <taxon>Bacteria</taxon>
        <taxon>Pseudomonadati</taxon>
        <taxon>Pseudomonadota</taxon>
        <taxon>Gammaproteobacteria</taxon>
        <taxon>Oceanospirillales</taxon>
        <taxon>Halomonadaceae</taxon>
        <taxon>Halomonas</taxon>
    </lineage>
</organism>
<evidence type="ECO:0000256" key="5">
    <source>
        <dbReference type="ARBA" id="ARBA00022692"/>
    </source>
</evidence>
<dbReference type="Gene3D" id="1.20.1600.10">
    <property type="entry name" value="Outer membrane efflux proteins (OEP)"/>
    <property type="match status" value="1"/>
</dbReference>
<dbReference type="Proteomes" id="UP000525987">
    <property type="component" value="Unassembled WGS sequence"/>
</dbReference>
<keyword evidence="7" id="KW-0998">Cell outer membrane</keyword>
<dbReference type="GO" id="GO:0015288">
    <property type="term" value="F:porin activity"/>
    <property type="evidence" value="ECO:0007669"/>
    <property type="project" value="TreeGrafter"/>
</dbReference>
<keyword evidence="3" id="KW-0813">Transport</keyword>
<dbReference type="SUPFAM" id="SSF56954">
    <property type="entry name" value="Outer membrane efflux proteins (OEP)"/>
    <property type="match status" value="1"/>
</dbReference>
<dbReference type="PANTHER" id="PTHR30026:SF22">
    <property type="entry name" value="OUTER MEMBRANE EFFLUX PROTEIN"/>
    <property type="match status" value="1"/>
</dbReference>
<keyword evidence="8" id="KW-0175">Coiled coil</keyword>
<dbReference type="InterPro" id="IPR003423">
    <property type="entry name" value="OMP_efflux"/>
</dbReference>
<feature type="compositionally biased region" description="Polar residues" evidence="9">
    <location>
        <begin position="15"/>
        <end position="24"/>
    </location>
</feature>
<feature type="coiled-coil region" evidence="8">
    <location>
        <begin position="368"/>
        <end position="406"/>
    </location>
</feature>
<evidence type="ECO:0000256" key="9">
    <source>
        <dbReference type="SAM" id="MobiDB-lite"/>
    </source>
</evidence>
<evidence type="ECO:0000256" key="1">
    <source>
        <dbReference type="ARBA" id="ARBA00004442"/>
    </source>
</evidence>
<dbReference type="Pfam" id="PF02321">
    <property type="entry name" value="OEP"/>
    <property type="match status" value="2"/>
</dbReference>
<dbReference type="PANTHER" id="PTHR30026">
    <property type="entry name" value="OUTER MEMBRANE PROTEIN TOLC"/>
    <property type="match status" value="1"/>
</dbReference>
<feature type="compositionally biased region" description="Basic and acidic residues" evidence="9">
    <location>
        <begin position="25"/>
        <end position="35"/>
    </location>
</feature>
<evidence type="ECO:0000313" key="10">
    <source>
        <dbReference type="EMBL" id="MBB3139325.1"/>
    </source>
</evidence>
<dbReference type="GO" id="GO:0009279">
    <property type="term" value="C:cell outer membrane"/>
    <property type="evidence" value="ECO:0007669"/>
    <property type="project" value="UniProtKB-SubCell"/>
</dbReference>
<keyword evidence="5" id="KW-0812">Transmembrane</keyword>
<sequence>MESITKFVTSDKTSIAASQGGVTSDTRRQGADKQKNKIPKAVWALSVSFLSLGGVSAAWAQGTGSPTSDDANHQTTQDVQDLTMQEAVQKAVMWYPSISEALGRLYQQNEQVTVARSGYLPQVNAGLSSEFRTSTDQTEEAFNVTASQLLYDFGKVENDVNAELFGVERDQARVLLAIDQLALQTAKAVIDIQRFETLLTIAEDQVNGVTEIQALAERRSQLGASTRSDELQAQSRVEAARAALEQYDSQLSISRNNLKRLVGLQGSVSVANTLPDDLLQVCSSVSERFNNVPEIMVVDAQREEARAQIARREADFYPTVSAEAGFNQFINQTGNGDDSEVSLGLNISSSLYQGGATRAQKRSADYVLQALEASKDNVMIELQKSLQDAREKARSAKNQIDILSKRVAGMELTQKLYRQQYLSLGTRSLLDLLNAEEEAQQAKIVMENARYDMYAAQLDCLYASSGFRGMFDISDEAVQGVSLSP</sequence>
<keyword evidence="11" id="KW-1185">Reference proteome</keyword>
<reference evidence="10 11" key="1">
    <citation type="submission" date="2020-08" db="EMBL/GenBank/DDBJ databases">
        <title>Genomic Encyclopedia of Type Strains, Phase III (KMG-III): the genomes of soil and plant-associated and newly described type strains.</title>
        <authorList>
            <person name="Whitman W."/>
        </authorList>
    </citation>
    <scope>NUCLEOTIDE SEQUENCE [LARGE SCALE GENOMIC DNA]</scope>
    <source>
        <strain evidence="10 11">CECT 5995</strain>
    </source>
</reference>
<comment type="caution">
    <text evidence="10">The sequence shown here is derived from an EMBL/GenBank/DDBJ whole genome shotgun (WGS) entry which is preliminary data.</text>
</comment>
<comment type="similarity">
    <text evidence="2">Belongs to the outer membrane factor (OMF) (TC 1.B.17) family.</text>
</comment>
<dbReference type="GO" id="GO:1990281">
    <property type="term" value="C:efflux pump complex"/>
    <property type="evidence" value="ECO:0007669"/>
    <property type="project" value="TreeGrafter"/>
</dbReference>
<evidence type="ECO:0000256" key="3">
    <source>
        <dbReference type="ARBA" id="ARBA00022448"/>
    </source>
</evidence>
<accession>A0A7W5G3W9</accession>
<keyword evidence="6" id="KW-0472">Membrane</keyword>
<evidence type="ECO:0000256" key="4">
    <source>
        <dbReference type="ARBA" id="ARBA00022452"/>
    </source>
</evidence>
<feature type="region of interest" description="Disordered" evidence="9">
    <location>
        <begin position="15"/>
        <end position="35"/>
    </location>
</feature>
<keyword evidence="4" id="KW-1134">Transmembrane beta strand</keyword>
<comment type="subcellular location">
    <subcellularLocation>
        <location evidence="1">Cell outer membrane</location>
    </subcellularLocation>
</comment>
<evidence type="ECO:0000256" key="6">
    <source>
        <dbReference type="ARBA" id="ARBA00023136"/>
    </source>
</evidence>
<protein>
    <submittedName>
        <fullName evidence="10">Adhesin transport system outer membrane protein</fullName>
    </submittedName>
</protein>
<gene>
    <name evidence="10" type="ORF">FHR96_000171</name>
</gene>
<evidence type="ECO:0000256" key="2">
    <source>
        <dbReference type="ARBA" id="ARBA00007613"/>
    </source>
</evidence>
<dbReference type="InterPro" id="IPR051906">
    <property type="entry name" value="TolC-like"/>
</dbReference>
<dbReference type="EMBL" id="JACHXM010000001">
    <property type="protein sequence ID" value="MBB3139325.1"/>
    <property type="molecule type" value="Genomic_DNA"/>
</dbReference>
<evidence type="ECO:0000256" key="7">
    <source>
        <dbReference type="ARBA" id="ARBA00023237"/>
    </source>
</evidence>